<sequence>MSDEELDNLFRRSAEGYEPPFDPEAWKAMDRRLDGKAGMGAGLRRWLTVLLLGLLLGVVTVWQLTEMAAPTAELKPGTATKEQALITPPTELPGRGDAGARIASPESRLPASPRSFTPAAPASPQRSISAAPGPASPKANLAEPLKSTSPVIAATAPTIEKYSLESSAAPLVIKYKPAATTPDSTTQPAEVEQDELPREKVFLRNITLALVVAPDFTTVRFKNADAVSMNAGLLVSLPLTERLSLVTGAVNATKRYNTNAREYEPYAGFWDGRHTPDAIVAKCQVLDIPLNLQYMVLARGKHAVSVQAGLSSYLMLNEKYTYRYGGPRPYTRDLEVKNENKHWFGVQNLSVGYTHQLSPAFSVGAEPFAKIPLADIGAGRVKLTSAGILFKAGYTLR</sequence>
<dbReference type="RefSeq" id="WP_108213819.1">
    <property type="nucleotide sequence ID" value="NZ_QBKI01000015.1"/>
</dbReference>
<dbReference type="OrthoDB" id="1523584at2"/>
<organism evidence="3 4">
    <name type="scientific">Pontibacter mucosus</name>
    <dbReference type="NCBI Taxonomy" id="1649266"/>
    <lineage>
        <taxon>Bacteria</taxon>
        <taxon>Pseudomonadati</taxon>
        <taxon>Bacteroidota</taxon>
        <taxon>Cytophagia</taxon>
        <taxon>Cytophagales</taxon>
        <taxon>Hymenobacteraceae</taxon>
        <taxon>Pontibacter</taxon>
    </lineage>
</organism>
<evidence type="ECO:0000256" key="2">
    <source>
        <dbReference type="SAM" id="Phobius"/>
    </source>
</evidence>
<dbReference type="EMBL" id="QBKI01000015">
    <property type="protein sequence ID" value="PTX11339.1"/>
    <property type="molecule type" value="Genomic_DNA"/>
</dbReference>
<protein>
    <recommendedName>
        <fullName evidence="5">Outer membrane protein with beta-barrel domain</fullName>
    </recommendedName>
</protein>
<evidence type="ECO:0000256" key="1">
    <source>
        <dbReference type="SAM" id="MobiDB-lite"/>
    </source>
</evidence>
<feature type="transmembrane region" description="Helical" evidence="2">
    <location>
        <begin position="46"/>
        <end position="65"/>
    </location>
</feature>
<keyword evidence="2" id="KW-0812">Transmembrane</keyword>
<accession>A0A2T5Y533</accession>
<reference evidence="3 4" key="1">
    <citation type="submission" date="2018-04" db="EMBL/GenBank/DDBJ databases">
        <title>Genomic Encyclopedia of Archaeal and Bacterial Type Strains, Phase II (KMG-II): from individual species to whole genera.</title>
        <authorList>
            <person name="Goeker M."/>
        </authorList>
    </citation>
    <scope>NUCLEOTIDE SEQUENCE [LARGE SCALE GENOMIC DNA]</scope>
    <source>
        <strain evidence="3 4">DSM 100162</strain>
    </source>
</reference>
<keyword evidence="2" id="KW-0472">Membrane</keyword>
<gene>
    <name evidence="3" type="ORF">C8N40_11514</name>
</gene>
<proteinExistence type="predicted"/>
<comment type="caution">
    <text evidence="3">The sequence shown here is derived from an EMBL/GenBank/DDBJ whole genome shotgun (WGS) entry which is preliminary data.</text>
</comment>
<dbReference type="AlphaFoldDB" id="A0A2T5Y533"/>
<keyword evidence="4" id="KW-1185">Reference proteome</keyword>
<feature type="region of interest" description="Disordered" evidence="1">
    <location>
        <begin position="86"/>
        <end position="143"/>
    </location>
</feature>
<dbReference type="Proteomes" id="UP000244225">
    <property type="component" value="Unassembled WGS sequence"/>
</dbReference>
<evidence type="ECO:0000313" key="4">
    <source>
        <dbReference type="Proteomes" id="UP000244225"/>
    </source>
</evidence>
<evidence type="ECO:0000313" key="3">
    <source>
        <dbReference type="EMBL" id="PTX11339.1"/>
    </source>
</evidence>
<keyword evidence="2" id="KW-1133">Transmembrane helix</keyword>
<evidence type="ECO:0008006" key="5">
    <source>
        <dbReference type="Google" id="ProtNLM"/>
    </source>
</evidence>
<name>A0A2T5Y533_9BACT</name>